<gene>
    <name evidence="8" type="ORF">DP939_12360</name>
</gene>
<evidence type="ECO:0000256" key="2">
    <source>
        <dbReference type="ARBA" id="ARBA00022692"/>
    </source>
</evidence>
<feature type="transmembrane region" description="Helical" evidence="6">
    <location>
        <begin position="118"/>
        <end position="141"/>
    </location>
</feature>
<feature type="domain" description="DUF202" evidence="7">
    <location>
        <begin position="40"/>
        <end position="107"/>
    </location>
</feature>
<proteinExistence type="predicted"/>
<comment type="caution">
    <text evidence="8">The sequence shown here is derived from an EMBL/GenBank/DDBJ whole genome shotgun (WGS) entry which is preliminary data.</text>
</comment>
<feature type="region of interest" description="Disordered" evidence="5">
    <location>
        <begin position="1"/>
        <end position="39"/>
    </location>
</feature>
<dbReference type="Pfam" id="PF02656">
    <property type="entry name" value="DUF202"/>
    <property type="match status" value="1"/>
</dbReference>
<evidence type="ECO:0000256" key="4">
    <source>
        <dbReference type="ARBA" id="ARBA00023136"/>
    </source>
</evidence>
<organism evidence="8 9">
    <name type="scientific">Spongiactinospora rosea</name>
    <dbReference type="NCBI Taxonomy" id="2248750"/>
    <lineage>
        <taxon>Bacteria</taxon>
        <taxon>Bacillati</taxon>
        <taxon>Actinomycetota</taxon>
        <taxon>Actinomycetes</taxon>
        <taxon>Streptosporangiales</taxon>
        <taxon>Streptosporangiaceae</taxon>
        <taxon>Spongiactinospora</taxon>
    </lineage>
</organism>
<accession>A0A366M023</accession>
<comment type="subcellular location">
    <subcellularLocation>
        <location evidence="1">Endomembrane system</location>
        <topology evidence="1">Multi-pass membrane protein</topology>
    </subcellularLocation>
</comment>
<keyword evidence="2 6" id="KW-0812">Transmembrane</keyword>
<evidence type="ECO:0000256" key="6">
    <source>
        <dbReference type="SAM" id="Phobius"/>
    </source>
</evidence>
<evidence type="ECO:0000313" key="8">
    <source>
        <dbReference type="EMBL" id="RBQ19541.1"/>
    </source>
</evidence>
<feature type="transmembrane region" description="Helical" evidence="6">
    <location>
        <begin position="49"/>
        <end position="71"/>
    </location>
</feature>
<keyword evidence="3 6" id="KW-1133">Transmembrane helix</keyword>
<dbReference type="AlphaFoldDB" id="A0A366M023"/>
<evidence type="ECO:0000256" key="3">
    <source>
        <dbReference type="ARBA" id="ARBA00022989"/>
    </source>
</evidence>
<feature type="transmembrane region" description="Helical" evidence="6">
    <location>
        <begin position="77"/>
        <end position="98"/>
    </location>
</feature>
<dbReference type="EMBL" id="QMEY01000004">
    <property type="protein sequence ID" value="RBQ19541.1"/>
    <property type="molecule type" value="Genomic_DNA"/>
</dbReference>
<sequence length="142" mass="15026">MNAQGSRGTRGPHPDPAHTAQTVHTTHTAQTTPDREPDPRFTLANERTFLTWLSTSLALSAGGVAMAAVPAASFTPWLRMVMAIVLVMLAAVAAGMAYPRWRRVQHALRTARPLPPPALAAVFGYGVAAVAVLALVLILLAL</sequence>
<keyword evidence="9" id="KW-1185">Reference proteome</keyword>
<keyword evidence="4 6" id="KW-0472">Membrane</keyword>
<feature type="compositionally biased region" description="Low complexity" evidence="5">
    <location>
        <begin position="17"/>
        <end position="32"/>
    </location>
</feature>
<dbReference type="InterPro" id="IPR003807">
    <property type="entry name" value="DUF202"/>
</dbReference>
<dbReference type="Proteomes" id="UP000253303">
    <property type="component" value="Unassembled WGS sequence"/>
</dbReference>
<evidence type="ECO:0000259" key="7">
    <source>
        <dbReference type="Pfam" id="PF02656"/>
    </source>
</evidence>
<protein>
    <recommendedName>
        <fullName evidence="7">DUF202 domain-containing protein</fullName>
    </recommendedName>
</protein>
<name>A0A366M023_9ACTN</name>
<evidence type="ECO:0000256" key="1">
    <source>
        <dbReference type="ARBA" id="ARBA00004127"/>
    </source>
</evidence>
<dbReference type="GO" id="GO:0012505">
    <property type="term" value="C:endomembrane system"/>
    <property type="evidence" value="ECO:0007669"/>
    <property type="project" value="UniProtKB-SubCell"/>
</dbReference>
<evidence type="ECO:0000313" key="9">
    <source>
        <dbReference type="Proteomes" id="UP000253303"/>
    </source>
</evidence>
<evidence type="ECO:0000256" key="5">
    <source>
        <dbReference type="SAM" id="MobiDB-lite"/>
    </source>
</evidence>
<reference evidence="8 9" key="1">
    <citation type="submission" date="2018-06" db="EMBL/GenBank/DDBJ databases">
        <title>Sphaerisporangium craniellae sp. nov., isolated from a marine sponge in the South China Sea.</title>
        <authorList>
            <person name="Li L."/>
        </authorList>
    </citation>
    <scope>NUCLEOTIDE SEQUENCE [LARGE SCALE GENOMIC DNA]</scope>
    <source>
        <strain evidence="8 9">LHW63015</strain>
    </source>
</reference>